<keyword evidence="2" id="KW-0520">NAD</keyword>
<dbReference type="InterPro" id="IPR013131">
    <property type="entry name" value="Mannitol_DH_N"/>
</dbReference>
<evidence type="ECO:0000256" key="1">
    <source>
        <dbReference type="ARBA" id="ARBA00023002"/>
    </source>
</evidence>
<dbReference type="STRING" id="1499966.U14_02161"/>
<dbReference type="HOGENOM" id="CLU_027324_0_1_0"/>
<dbReference type="Pfam" id="PF08125">
    <property type="entry name" value="Mannitol_dh_C"/>
    <property type="match status" value="1"/>
</dbReference>
<feature type="domain" description="Mannitol dehydrogenase N-terminal" evidence="4">
    <location>
        <begin position="31"/>
        <end position="280"/>
    </location>
</feature>
<sequence length="491" mass="54970">MSTQLNTANLSTFPASIQTPKYDRTHLTQPIIVHIGVGGFHRAHQAVYLDDLLGQGLTDWSLCGVCLLPHDKRMYDTMKSQDCLYTVVEQSSAGNNARIIGSITNILFAPENPQAVIEKIASPECRIVSLTITEGGYYVNSGTGEFDANHPDIQHDLANPDMPKCAFGFLAAALELRRKNRMIPFTLMSCDNMQSNGDVFKKMFLAFARLRNPELAQWLAEHASFPNSMVDRITPATTDEHRAMVKTSFGIGDGWPVVTEPFKQWVIEDHFCNGRPAWEKVGAQMTQEVLPYEKMKIRLLNASHQALCYIGMLVGHQFAHETMEDRRIRTIVERMMDDEATPTLSPVPGVDLTEYKKTLIERFANPAIRDQLARIGTEGSARIPKFVLPIVVDQLARQKKMTMCAFTIAAWFRYLTGVDDNGKKMPIIEPMEAKVCPLAKQGGADPKPMLSLHELFGELPKSEIFVAEVSRALRSFYEKGAVATLEEYSKI</sequence>
<dbReference type="Gene3D" id="3.40.50.720">
    <property type="entry name" value="NAD(P)-binding Rossmann-like Domain"/>
    <property type="match status" value="1"/>
</dbReference>
<dbReference type="InterPro" id="IPR036291">
    <property type="entry name" value="NAD(P)-bd_dom_sf"/>
</dbReference>
<dbReference type="SUPFAM" id="SSF48179">
    <property type="entry name" value="6-phosphogluconate dehydrogenase C-terminal domain-like"/>
    <property type="match status" value="1"/>
</dbReference>
<proteinExistence type="inferred from homology"/>
<dbReference type="SUPFAM" id="SSF51735">
    <property type="entry name" value="NAD(P)-binding Rossmann-fold domains"/>
    <property type="match status" value="1"/>
</dbReference>
<dbReference type="InterPro" id="IPR008927">
    <property type="entry name" value="6-PGluconate_DH-like_C_sf"/>
</dbReference>
<dbReference type="Gene3D" id="1.10.1040.10">
    <property type="entry name" value="N-(1-d-carboxylethyl)-l-norvaline Dehydrogenase, domain 2"/>
    <property type="match status" value="1"/>
</dbReference>
<evidence type="ECO:0000256" key="3">
    <source>
        <dbReference type="ARBA" id="ARBA00061451"/>
    </source>
</evidence>
<dbReference type="InterPro" id="IPR050988">
    <property type="entry name" value="Mannitol_DH/Oxidoreductase"/>
</dbReference>
<reference evidence="6" key="1">
    <citation type="journal article" date="2015" name="PeerJ">
        <title>First genomic representation of candidate bacterial phylum KSB3 points to enhanced environmental sensing as a trigger of wastewater bulking.</title>
        <authorList>
            <person name="Sekiguchi Y."/>
            <person name="Ohashi A."/>
            <person name="Parks D.H."/>
            <person name="Yamauchi T."/>
            <person name="Tyson G.W."/>
            <person name="Hugenholtz P."/>
        </authorList>
    </citation>
    <scope>NUCLEOTIDE SEQUENCE [LARGE SCALE GENOMIC DNA]</scope>
</reference>
<dbReference type="Pfam" id="PF01232">
    <property type="entry name" value="Mannitol_dh"/>
    <property type="match status" value="1"/>
</dbReference>
<dbReference type="FunFam" id="3.40.50.720:FF:000129">
    <property type="entry name" value="D-mannonate oxidoreductase"/>
    <property type="match status" value="1"/>
</dbReference>
<dbReference type="PANTHER" id="PTHR43362">
    <property type="entry name" value="MANNITOL DEHYDROGENASE DSF1-RELATED"/>
    <property type="match status" value="1"/>
</dbReference>
<keyword evidence="7" id="KW-1185">Reference proteome</keyword>
<dbReference type="AlphaFoldDB" id="A0A0S6VTY9"/>
<evidence type="ECO:0000259" key="4">
    <source>
        <dbReference type="Pfam" id="PF01232"/>
    </source>
</evidence>
<protein>
    <submittedName>
        <fullName evidence="6">Mannitol dehydrogenase domain protein</fullName>
    </submittedName>
</protein>
<name>A0A0S6VTY9_9BACT</name>
<gene>
    <name evidence="6" type="ORF">U14_02161</name>
</gene>
<dbReference type="InterPro" id="IPR013328">
    <property type="entry name" value="6PGD_dom2"/>
</dbReference>
<dbReference type="Proteomes" id="UP000030700">
    <property type="component" value="Unassembled WGS sequence"/>
</dbReference>
<dbReference type="InterPro" id="IPR013118">
    <property type="entry name" value="Mannitol_DH_C"/>
</dbReference>
<evidence type="ECO:0000259" key="5">
    <source>
        <dbReference type="Pfam" id="PF08125"/>
    </source>
</evidence>
<accession>A0A0S6VTY9</accession>
<evidence type="ECO:0000256" key="2">
    <source>
        <dbReference type="ARBA" id="ARBA00023027"/>
    </source>
</evidence>
<evidence type="ECO:0000313" key="6">
    <source>
        <dbReference type="EMBL" id="GAK50919.1"/>
    </source>
</evidence>
<feature type="domain" description="Mannitol dehydrogenase C-terminal" evidence="5">
    <location>
        <begin position="289"/>
        <end position="475"/>
    </location>
</feature>
<dbReference type="EMBL" id="DF820456">
    <property type="protein sequence ID" value="GAK50919.1"/>
    <property type="molecule type" value="Genomic_DNA"/>
</dbReference>
<keyword evidence="1" id="KW-0560">Oxidoreductase</keyword>
<dbReference type="GO" id="GO:0016616">
    <property type="term" value="F:oxidoreductase activity, acting on the CH-OH group of donors, NAD or NADP as acceptor"/>
    <property type="evidence" value="ECO:0007669"/>
    <property type="project" value="TreeGrafter"/>
</dbReference>
<dbReference type="InterPro" id="IPR000669">
    <property type="entry name" value="Mannitol_DH"/>
</dbReference>
<organism evidence="6">
    <name type="scientific">Candidatus Moduliflexus flocculans</name>
    <dbReference type="NCBI Taxonomy" id="1499966"/>
    <lineage>
        <taxon>Bacteria</taxon>
        <taxon>Candidatus Moduliflexota</taxon>
        <taxon>Candidatus Moduliflexia</taxon>
        <taxon>Candidatus Moduliflexales</taxon>
        <taxon>Candidatus Moduliflexaceae</taxon>
    </lineage>
</organism>
<dbReference type="PRINTS" id="PR00084">
    <property type="entry name" value="MTLDHDRGNASE"/>
</dbReference>
<comment type="similarity">
    <text evidence="3">Belongs to the mannitol dehydrogenase family. UxuB subfamily.</text>
</comment>
<dbReference type="PANTHER" id="PTHR43362:SF1">
    <property type="entry name" value="MANNITOL DEHYDROGENASE 2-RELATED"/>
    <property type="match status" value="1"/>
</dbReference>
<evidence type="ECO:0000313" key="7">
    <source>
        <dbReference type="Proteomes" id="UP000030700"/>
    </source>
</evidence>